<dbReference type="InterPro" id="IPR001223">
    <property type="entry name" value="Glyco_hydro18_cat"/>
</dbReference>
<dbReference type="InterPro" id="IPR017853">
    <property type="entry name" value="GH"/>
</dbReference>
<evidence type="ECO:0000256" key="1">
    <source>
        <dbReference type="ARBA" id="ARBA00000822"/>
    </source>
</evidence>
<dbReference type="Pfam" id="PF00704">
    <property type="entry name" value="Glyco_hydro_18"/>
    <property type="match status" value="1"/>
</dbReference>
<accession>A0A4P9YVJ8</accession>
<dbReference type="GO" id="GO:0008843">
    <property type="term" value="F:endochitinase activity"/>
    <property type="evidence" value="ECO:0007669"/>
    <property type="project" value="UniProtKB-EC"/>
</dbReference>
<dbReference type="GO" id="GO:0006032">
    <property type="term" value="P:chitin catabolic process"/>
    <property type="evidence" value="ECO:0007669"/>
    <property type="project" value="UniProtKB-KW"/>
</dbReference>
<evidence type="ECO:0000256" key="6">
    <source>
        <dbReference type="ARBA" id="ARBA00023326"/>
    </source>
</evidence>
<dbReference type="PANTHER" id="PTHR11177">
    <property type="entry name" value="CHITINASE"/>
    <property type="match status" value="1"/>
</dbReference>
<dbReference type="InterPro" id="IPR050314">
    <property type="entry name" value="Glycosyl_Hydrlase_18"/>
</dbReference>
<comment type="catalytic activity">
    <reaction evidence="1">
        <text>Random endo-hydrolysis of N-acetyl-beta-D-glucosaminide (1-&gt;4)-beta-linkages in chitin and chitodextrins.</text>
        <dbReference type="EC" id="3.2.1.14"/>
    </reaction>
</comment>
<dbReference type="Proteomes" id="UP000278143">
    <property type="component" value="Unassembled WGS sequence"/>
</dbReference>
<gene>
    <name evidence="10" type="ORF">SYNPS1DRAFT_18019</name>
</gene>
<dbReference type="PROSITE" id="PS51910">
    <property type="entry name" value="GH18_2"/>
    <property type="match status" value="1"/>
</dbReference>
<evidence type="ECO:0000256" key="4">
    <source>
        <dbReference type="ARBA" id="ARBA00023277"/>
    </source>
</evidence>
<name>A0A4P9YVJ8_9FUNG</name>
<dbReference type="InterPro" id="IPR011583">
    <property type="entry name" value="Chitinase_II/V-like_cat"/>
</dbReference>
<dbReference type="GO" id="GO:0000272">
    <property type="term" value="P:polysaccharide catabolic process"/>
    <property type="evidence" value="ECO:0007669"/>
    <property type="project" value="UniProtKB-KW"/>
</dbReference>
<reference evidence="11" key="1">
    <citation type="journal article" date="2018" name="Nat. Microbiol.">
        <title>Leveraging single-cell genomics to expand the fungal tree of life.</title>
        <authorList>
            <person name="Ahrendt S.R."/>
            <person name="Quandt C.A."/>
            <person name="Ciobanu D."/>
            <person name="Clum A."/>
            <person name="Salamov A."/>
            <person name="Andreopoulos B."/>
            <person name="Cheng J.F."/>
            <person name="Woyke T."/>
            <person name="Pelin A."/>
            <person name="Henrissat B."/>
            <person name="Reynolds N.K."/>
            <person name="Benny G.L."/>
            <person name="Smith M.E."/>
            <person name="James T.Y."/>
            <person name="Grigoriev I.V."/>
        </authorList>
    </citation>
    <scope>NUCLEOTIDE SEQUENCE [LARGE SCALE GENOMIC DNA]</scope>
    <source>
        <strain evidence="11">Benny S71-1</strain>
    </source>
</reference>
<keyword evidence="11" id="KW-1185">Reference proteome</keyword>
<dbReference type="EMBL" id="KZ990645">
    <property type="protein sequence ID" value="RKP23838.1"/>
    <property type="molecule type" value="Genomic_DNA"/>
</dbReference>
<evidence type="ECO:0000259" key="9">
    <source>
        <dbReference type="PROSITE" id="PS51910"/>
    </source>
</evidence>
<dbReference type="SMART" id="SM00636">
    <property type="entry name" value="Glyco_18"/>
    <property type="match status" value="1"/>
</dbReference>
<comment type="similarity">
    <text evidence="8">Belongs to the glycosyl hydrolase 18 family.</text>
</comment>
<dbReference type="GO" id="GO:0008061">
    <property type="term" value="F:chitin binding"/>
    <property type="evidence" value="ECO:0007669"/>
    <property type="project" value="InterPro"/>
</dbReference>
<dbReference type="GO" id="GO:0005576">
    <property type="term" value="C:extracellular region"/>
    <property type="evidence" value="ECO:0007669"/>
    <property type="project" value="TreeGrafter"/>
</dbReference>
<keyword evidence="3" id="KW-0146">Chitin degradation</keyword>
<dbReference type="OrthoDB" id="76388at2759"/>
<protein>
    <submittedName>
        <fullName evidence="10">Glycoside hydrolase superfamily</fullName>
    </submittedName>
</protein>
<feature type="domain" description="GH18" evidence="9">
    <location>
        <begin position="4"/>
        <end position="187"/>
    </location>
</feature>
<dbReference type="InterPro" id="IPR001579">
    <property type="entry name" value="Glyco_hydro_18_chit_AS"/>
</dbReference>
<evidence type="ECO:0000256" key="5">
    <source>
        <dbReference type="ARBA" id="ARBA00023295"/>
    </source>
</evidence>
<organism evidence="10 11">
    <name type="scientific">Syncephalis pseudoplumigaleata</name>
    <dbReference type="NCBI Taxonomy" id="1712513"/>
    <lineage>
        <taxon>Eukaryota</taxon>
        <taxon>Fungi</taxon>
        <taxon>Fungi incertae sedis</taxon>
        <taxon>Zoopagomycota</taxon>
        <taxon>Zoopagomycotina</taxon>
        <taxon>Zoopagomycetes</taxon>
        <taxon>Zoopagales</taxon>
        <taxon>Piptocephalidaceae</taxon>
        <taxon>Syncephalis</taxon>
    </lineage>
</organism>
<keyword evidence="2 7" id="KW-0378">Hydrolase</keyword>
<keyword evidence="4" id="KW-0119">Carbohydrate metabolism</keyword>
<evidence type="ECO:0000256" key="3">
    <source>
        <dbReference type="ARBA" id="ARBA00023024"/>
    </source>
</evidence>
<keyword evidence="5 7" id="KW-0326">Glycosidase</keyword>
<sequence>MSNQVLAAYFVSWGIYARNYHVANVPGDQLNHILYAFADVNEQGGVVLTDKWADLEKHYEGDSWNETGNNLYGNFKQLALLKREQRTLKVSLSIGGWTLSKNFPMVAADPAKRAAFTQTAIKLLDDLGLDGIDIDWEYPQTPDDARHYVLQQARPMPCTMFAGPAADVVDDIAVSTWHDCPPFIDCS</sequence>
<evidence type="ECO:0000256" key="8">
    <source>
        <dbReference type="RuleBase" id="RU004453"/>
    </source>
</evidence>
<keyword evidence="6" id="KW-0624">Polysaccharide degradation</keyword>
<evidence type="ECO:0000313" key="10">
    <source>
        <dbReference type="EMBL" id="RKP23838.1"/>
    </source>
</evidence>
<proteinExistence type="inferred from homology"/>
<evidence type="ECO:0000256" key="2">
    <source>
        <dbReference type="ARBA" id="ARBA00022801"/>
    </source>
</evidence>
<dbReference type="PROSITE" id="PS01095">
    <property type="entry name" value="GH18_1"/>
    <property type="match status" value="1"/>
</dbReference>
<evidence type="ECO:0000256" key="7">
    <source>
        <dbReference type="RuleBase" id="RU000489"/>
    </source>
</evidence>
<dbReference type="SUPFAM" id="SSF51445">
    <property type="entry name" value="(Trans)glycosidases"/>
    <property type="match status" value="1"/>
</dbReference>
<dbReference type="PANTHER" id="PTHR11177:SF317">
    <property type="entry name" value="CHITINASE 12-RELATED"/>
    <property type="match status" value="1"/>
</dbReference>
<evidence type="ECO:0000313" key="11">
    <source>
        <dbReference type="Proteomes" id="UP000278143"/>
    </source>
</evidence>
<dbReference type="Gene3D" id="3.20.20.80">
    <property type="entry name" value="Glycosidases"/>
    <property type="match status" value="1"/>
</dbReference>
<dbReference type="AlphaFoldDB" id="A0A4P9YVJ8"/>